<dbReference type="Gene3D" id="3.60.110.10">
    <property type="entry name" value="Carbon-nitrogen hydrolase"/>
    <property type="match status" value="1"/>
</dbReference>
<dbReference type="EMBL" id="CAFBPX010000053">
    <property type="protein sequence ID" value="CAB5031938.1"/>
    <property type="molecule type" value="Genomic_DNA"/>
</dbReference>
<sequence length="258" mass="26906">MTEVLLAQLTPLPGDLATNASTVAGIVGGQSDIDLAVFPEMFLGGYDLGRAEETAVELDGPEVAVVRGAAKGAKTAVIIGVAEQRESSIANSLLAIDSDGMIVGVHRKTTLWGEEEAAFDAGQSLTIVNLAGRKIGLMLCYEVEFPEIARALAVAGADLLVTASANMAPYYDDHELASRARALDNRLCHIYVNRSGSENGLDFVAGTRVIDDEGQVVASADGAGEQAFVAKLPDRDIADGPADYLSNLPSVTSVTTVE</sequence>
<organism evidence="3">
    <name type="scientific">freshwater metagenome</name>
    <dbReference type="NCBI Taxonomy" id="449393"/>
    <lineage>
        <taxon>unclassified sequences</taxon>
        <taxon>metagenomes</taxon>
        <taxon>ecological metagenomes</taxon>
    </lineage>
</organism>
<dbReference type="PANTHER" id="PTHR43674">
    <property type="entry name" value="NITRILASE C965.09-RELATED"/>
    <property type="match status" value="1"/>
</dbReference>
<dbReference type="EMBL" id="CAESAO010000016">
    <property type="protein sequence ID" value="CAB4337971.1"/>
    <property type="molecule type" value="Genomic_DNA"/>
</dbReference>
<dbReference type="AlphaFoldDB" id="A0A6J5Z5T4"/>
<name>A0A6J5Z5T4_9ZZZZ</name>
<reference evidence="3" key="1">
    <citation type="submission" date="2020-05" db="EMBL/GenBank/DDBJ databases">
        <authorList>
            <person name="Chiriac C."/>
            <person name="Salcher M."/>
            <person name="Ghai R."/>
            <person name="Kavagutti S V."/>
        </authorList>
    </citation>
    <scope>NUCLEOTIDE SEQUENCE</scope>
</reference>
<dbReference type="PROSITE" id="PS50263">
    <property type="entry name" value="CN_HYDROLASE"/>
    <property type="match status" value="1"/>
</dbReference>
<proteinExistence type="predicted"/>
<dbReference type="Pfam" id="PF00795">
    <property type="entry name" value="CN_hydrolase"/>
    <property type="match status" value="1"/>
</dbReference>
<accession>A0A6J5Z5T4</accession>
<feature type="domain" description="CN hydrolase" evidence="2">
    <location>
        <begin position="2"/>
        <end position="234"/>
    </location>
</feature>
<evidence type="ECO:0000313" key="3">
    <source>
        <dbReference type="EMBL" id="CAB4337971.1"/>
    </source>
</evidence>
<evidence type="ECO:0000256" key="1">
    <source>
        <dbReference type="ARBA" id="ARBA00022801"/>
    </source>
</evidence>
<evidence type="ECO:0000313" key="4">
    <source>
        <dbReference type="EMBL" id="CAB5031938.1"/>
    </source>
</evidence>
<gene>
    <name evidence="3" type="ORF">UFOPK3522_00336</name>
    <name evidence="4" type="ORF">UFOPK4175_00418</name>
</gene>
<dbReference type="PANTHER" id="PTHR43674:SF2">
    <property type="entry name" value="BETA-UREIDOPROPIONASE"/>
    <property type="match status" value="1"/>
</dbReference>
<dbReference type="InterPro" id="IPR036526">
    <property type="entry name" value="C-N_Hydrolase_sf"/>
</dbReference>
<dbReference type="GO" id="GO:0016811">
    <property type="term" value="F:hydrolase activity, acting on carbon-nitrogen (but not peptide) bonds, in linear amides"/>
    <property type="evidence" value="ECO:0007669"/>
    <property type="project" value="TreeGrafter"/>
</dbReference>
<evidence type="ECO:0000259" key="2">
    <source>
        <dbReference type="PROSITE" id="PS50263"/>
    </source>
</evidence>
<protein>
    <submittedName>
        <fullName evidence="3">Unannotated protein</fullName>
    </submittedName>
</protein>
<dbReference type="InterPro" id="IPR003010">
    <property type="entry name" value="C-N_Hydrolase"/>
</dbReference>
<dbReference type="InterPro" id="IPR050345">
    <property type="entry name" value="Aliph_Amidase/BUP"/>
</dbReference>
<keyword evidence="1" id="KW-0378">Hydrolase</keyword>
<dbReference type="SUPFAM" id="SSF56317">
    <property type="entry name" value="Carbon-nitrogen hydrolase"/>
    <property type="match status" value="1"/>
</dbReference>